<dbReference type="OrthoDB" id="3815377at2759"/>
<organism evidence="2 3">
    <name type="scientific">Microthyrium microscopicum</name>
    <dbReference type="NCBI Taxonomy" id="703497"/>
    <lineage>
        <taxon>Eukaryota</taxon>
        <taxon>Fungi</taxon>
        <taxon>Dikarya</taxon>
        <taxon>Ascomycota</taxon>
        <taxon>Pezizomycotina</taxon>
        <taxon>Dothideomycetes</taxon>
        <taxon>Dothideomycetes incertae sedis</taxon>
        <taxon>Microthyriales</taxon>
        <taxon>Microthyriaceae</taxon>
        <taxon>Microthyrium</taxon>
    </lineage>
</organism>
<dbReference type="EMBL" id="MU004237">
    <property type="protein sequence ID" value="KAF2667388.1"/>
    <property type="molecule type" value="Genomic_DNA"/>
</dbReference>
<reference evidence="2" key="1">
    <citation type="journal article" date="2020" name="Stud. Mycol.">
        <title>101 Dothideomycetes genomes: a test case for predicting lifestyles and emergence of pathogens.</title>
        <authorList>
            <person name="Haridas S."/>
            <person name="Albert R."/>
            <person name="Binder M."/>
            <person name="Bloem J."/>
            <person name="Labutti K."/>
            <person name="Salamov A."/>
            <person name="Andreopoulos B."/>
            <person name="Baker S."/>
            <person name="Barry K."/>
            <person name="Bills G."/>
            <person name="Bluhm B."/>
            <person name="Cannon C."/>
            <person name="Castanera R."/>
            <person name="Culley D."/>
            <person name="Daum C."/>
            <person name="Ezra D."/>
            <person name="Gonzalez J."/>
            <person name="Henrissat B."/>
            <person name="Kuo A."/>
            <person name="Liang C."/>
            <person name="Lipzen A."/>
            <person name="Lutzoni F."/>
            <person name="Magnuson J."/>
            <person name="Mondo S."/>
            <person name="Nolan M."/>
            <person name="Ohm R."/>
            <person name="Pangilinan J."/>
            <person name="Park H.-J."/>
            <person name="Ramirez L."/>
            <person name="Alfaro M."/>
            <person name="Sun H."/>
            <person name="Tritt A."/>
            <person name="Yoshinaga Y."/>
            <person name="Zwiers L.-H."/>
            <person name="Turgeon B."/>
            <person name="Goodwin S."/>
            <person name="Spatafora J."/>
            <person name="Crous P."/>
            <person name="Grigoriev I."/>
        </authorList>
    </citation>
    <scope>NUCLEOTIDE SEQUENCE</scope>
    <source>
        <strain evidence="2">CBS 115976</strain>
    </source>
</reference>
<proteinExistence type="predicted"/>
<name>A0A6A6U8G0_9PEZI</name>
<protein>
    <submittedName>
        <fullName evidence="2">Uncharacterized protein</fullName>
    </submittedName>
</protein>
<gene>
    <name evidence="2" type="ORF">BT63DRAFT_291084</name>
</gene>
<evidence type="ECO:0000313" key="2">
    <source>
        <dbReference type="EMBL" id="KAF2667388.1"/>
    </source>
</evidence>
<keyword evidence="3" id="KW-1185">Reference proteome</keyword>
<accession>A0A6A6U8G0</accession>
<feature type="region of interest" description="Disordered" evidence="1">
    <location>
        <begin position="223"/>
        <end position="243"/>
    </location>
</feature>
<feature type="compositionally biased region" description="Basic residues" evidence="1">
    <location>
        <begin position="234"/>
        <end position="243"/>
    </location>
</feature>
<dbReference type="AlphaFoldDB" id="A0A6A6U8G0"/>
<feature type="non-terminal residue" evidence="2">
    <location>
        <position position="1"/>
    </location>
</feature>
<sequence length="243" mass="28083">PDHHFQNCLSVLGEYHFNLLSISKHSLVHDNLLAPTPSACPSPHLRCPVRKLRSSSSSNKVSFTLPRANTKVAQIIAQSRLFKSATLTYDHSIQAFVFPIIVMDEKLRKTLASSDFEDWRRKLWKEISKEAIGEGWVADTDITNDYVIDHRAHKWIQLWETLVEIRYLFRPPVSRCVHAKFRSCPKAERQVSVRYLSFHTSPHPSIEDKHLFEKRRAELLEWRKQGGTPPKVAPPKKKPPKAH</sequence>
<evidence type="ECO:0000256" key="1">
    <source>
        <dbReference type="SAM" id="MobiDB-lite"/>
    </source>
</evidence>
<evidence type="ECO:0000313" key="3">
    <source>
        <dbReference type="Proteomes" id="UP000799302"/>
    </source>
</evidence>
<dbReference type="Proteomes" id="UP000799302">
    <property type="component" value="Unassembled WGS sequence"/>
</dbReference>